<sequence length="375" mass="42806">MAAEGGAAVSAFLQVLCEDFSAIIATSKLSLVVNDELGRLLKAFHEIPPTTVEAAEDQALKSKLLRAWLRELKEVAYDAADLLDHLDDLQAPDQLNNDVMEEEVIPRCHLCCIFHSCCTLGSSSTLQHPADETVRMISALRKRVKKLMRKHSKEVLHLQPPIRRCRQPGYLMRDCRRVEICRRCECPGYRVAQCRMASPEMGTINILGERHPRERVDKQTTMGNKASNTDLGVERRRKEQKPPHKKTLPEEEKHHIALAVDSKDLEGKVRLNNCTIATSIKVMEGFWDHKKVRVAMADRLAPEKQWTTKTYDDNWILIYCHFAELSREIEGQGELKFPTFITRFTGWTTDVDSTVRATVRFDGFPARASHYMPDK</sequence>
<evidence type="ECO:0000256" key="2">
    <source>
        <dbReference type="ARBA" id="ARBA00022614"/>
    </source>
</evidence>
<dbReference type="Gene3D" id="1.20.5.4130">
    <property type="match status" value="1"/>
</dbReference>
<comment type="caution">
    <text evidence="8">The sequence shown here is derived from an EMBL/GenBank/DDBJ whole genome shotgun (WGS) entry which is preliminary data.</text>
</comment>
<keyword evidence="5" id="KW-0611">Plant defense</keyword>
<dbReference type="Pfam" id="PF18052">
    <property type="entry name" value="Rx_N"/>
    <property type="match status" value="1"/>
</dbReference>
<evidence type="ECO:0000259" key="7">
    <source>
        <dbReference type="Pfam" id="PF18052"/>
    </source>
</evidence>
<dbReference type="GO" id="GO:0000166">
    <property type="term" value="F:nucleotide binding"/>
    <property type="evidence" value="ECO:0007669"/>
    <property type="project" value="UniProtKB-KW"/>
</dbReference>
<evidence type="ECO:0000256" key="1">
    <source>
        <dbReference type="ARBA" id="ARBA00008894"/>
    </source>
</evidence>
<comment type="similarity">
    <text evidence="1">Belongs to the disease resistance NB-LRR family.</text>
</comment>
<dbReference type="Proteomes" id="UP001085076">
    <property type="component" value="Unassembled WGS sequence"/>
</dbReference>
<evidence type="ECO:0000256" key="5">
    <source>
        <dbReference type="ARBA" id="ARBA00022821"/>
    </source>
</evidence>
<keyword evidence="9" id="KW-1185">Reference proteome</keyword>
<gene>
    <name evidence="8" type="ORF">J5N97_001060</name>
</gene>
<dbReference type="GO" id="GO:0006952">
    <property type="term" value="P:defense response"/>
    <property type="evidence" value="ECO:0007669"/>
    <property type="project" value="UniProtKB-KW"/>
</dbReference>
<dbReference type="EMBL" id="JAGGNH010000048">
    <property type="protein sequence ID" value="KAJ0960982.1"/>
    <property type="molecule type" value="Genomic_DNA"/>
</dbReference>
<keyword evidence="3" id="KW-0677">Repeat</keyword>
<feature type="domain" description="Disease resistance N-terminal" evidence="7">
    <location>
        <begin position="9"/>
        <end position="86"/>
    </location>
</feature>
<proteinExistence type="inferred from homology"/>
<feature type="compositionally biased region" description="Basic and acidic residues" evidence="6">
    <location>
        <begin position="232"/>
        <end position="251"/>
    </location>
</feature>
<evidence type="ECO:0000313" key="8">
    <source>
        <dbReference type="EMBL" id="KAJ0960982.1"/>
    </source>
</evidence>
<keyword evidence="2" id="KW-0433">Leucine-rich repeat</keyword>
<keyword evidence="4" id="KW-0547">Nucleotide-binding</keyword>
<dbReference type="InterPro" id="IPR041118">
    <property type="entry name" value="Rx_N"/>
</dbReference>
<reference evidence="8 9" key="1">
    <citation type="journal article" date="2022" name="Hortic Res">
        <title>The genome of Dioscorea zingiberensis sheds light on the biosynthesis, origin and evolution of the medicinally important diosgenin saponins.</title>
        <authorList>
            <person name="Li Y."/>
            <person name="Tan C."/>
            <person name="Li Z."/>
            <person name="Guo J."/>
            <person name="Li S."/>
            <person name="Chen X."/>
            <person name="Wang C."/>
            <person name="Dai X."/>
            <person name="Yang H."/>
            <person name="Song W."/>
            <person name="Hou L."/>
            <person name="Xu J."/>
            <person name="Tong Z."/>
            <person name="Xu A."/>
            <person name="Yuan X."/>
            <person name="Wang W."/>
            <person name="Yang Q."/>
            <person name="Chen L."/>
            <person name="Sun Z."/>
            <person name="Wang K."/>
            <person name="Pan B."/>
            <person name="Chen J."/>
            <person name="Bao Y."/>
            <person name="Liu F."/>
            <person name="Qi X."/>
            <person name="Gang D.R."/>
            <person name="Wen J."/>
            <person name="Li J."/>
        </authorList>
    </citation>
    <scope>NUCLEOTIDE SEQUENCE [LARGE SCALE GENOMIC DNA]</scope>
    <source>
        <strain evidence="8">Dzin_1.0</strain>
    </source>
</reference>
<evidence type="ECO:0000256" key="4">
    <source>
        <dbReference type="ARBA" id="ARBA00022741"/>
    </source>
</evidence>
<feature type="compositionally biased region" description="Polar residues" evidence="6">
    <location>
        <begin position="219"/>
        <end position="230"/>
    </location>
</feature>
<organism evidence="8 9">
    <name type="scientific">Dioscorea zingiberensis</name>
    <dbReference type="NCBI Taxonomy" id="325984"/>
    <lineage>
        <taxon>Eukaryota</taxon>
        <taxon>Viridiplantae</taxon>
        <taxon>Streptophyta</taxon>
        <taxon>Embryophyta</taxon>
        <taxon>Tracheophyta</taxon>
        <taxon>Spermatophyta</taxon>
        <taxon>Magnoliopsida</taxon>
        <taxon>Liliopsida</taxon>
        <taxon>Dioscoreales</taxon>
        <taxon>Dioscoreaceae</taxon>
        <taxon>Dioscorea</taxon>
    </lineage>
</organism>
<evidence type="ECO:0000256" key="6">
    <source>
        <dbReference type="SAM" id="MobiDB-lite"/>
    </source>
</evidence>
<feature type="region of interest" description="Disordered" evidence="6">
    <location>
        <begin position="217"/>
        <end position="251"/>
    </location>
</feature>
<evidence type="ECO:0000313" key="9">
    <source>
        <dbReference type="Proteomes" id="UP001085076"/>
    </source>
</evidence>
<name>A0A9D5BUE0_9LILI</name>
<protein>
    <recommendedName>
        <fullName evidence="7">Disease resistance N-terminal domain-containing protein</fullName>
    </recommendedName>
</protein>
<dbReference type="AlphaFoldDB" id="A0A9D5BUE0"/>
<accession>A0A9D5BUE0</accession>
<evidence type="ECO:0000256" key="3">
    <source>
        <dbReference type="ARBA" id="ARBA00022737"/>
    </source>
</evidence>